<dbReference type="InterPro" id="IPR001461">
    <property type="entry name" value="Aspartic_peptidase_A1"/>
</dbReference>
<dbReference type="PANTHER" id="PTHR47965:SF95">
    <property type="entry name" value="PEPTIDASE A1 DOMAIN-CONTAINING PROTEIN"/>
    <property type="match status" value="1"/>
</dbReference>
<dbReference type="GO" id="GO:0005576">
    <property type="term" value="C:extracellular region"/>
    <property type="evidence" value="ECO:0007669"/>
    <property type="project" value="UniProtKB-SubCell"/>
</dbReference>
<comment type="caution">
    <text evidence="7">The sequence shown here is derived from an EMBL/GenBank/DDBJ whole genome shotgun (WGS) entry which is preliminary data.</text>
</comment>
<accession>A0A2R6RV34</accession>
<gene>
    <name evidence="7" type="ORF">CEY00_Acc04295</name>
</gene>
<evidence type="ECO:0000313" key="8">
    <source>
        <dbReference type="Proteomes" id="UP000241394"/>
    </source>
</evidence>
<dbReference type="FunFam" id="2.40.70.10:FF:000041">
    <property type="entry name" value="Basic 7S globulin"/>
    <property type="match status" value="1"/>
</dbReference>
<feature type="domain" description="Peptidase A1" evidence="6">
    <location>
        <begin position="46"/>
        <end position="416"/>
    </location>
</feature>
<dbReference type="Gene3D" id="2.40.70.10">
    <property type="entry name" value="Acid Proteases"/>
    <property type="match status" value="2"/>
</dbReference>
<dbReference type="FunFam" id="2.40.70.10:FF:000045">
    <property type="entry name" value="Basic 7S globulin"/>
    <property type="match status" value="1"/>
</dbReference>
<keyword evidence="8" id="KW-1185">Reference proteome</keyword>
<comment type="subcellular location">
    <subcellularLocation>
        <location evidence="1">Secreted</location>
        <location evidence="1">Extracellular space</location>
    </subcellularLocation>
</comment>
<sequence>MATSHLQFCILSLLIFTISHSKAQTSTPKPKSLLLPVTKDSSTLQYLTQLNLGTPLTPKTAVLDLGGRHLWFDCEAGYNSSTYRPGHCGSAACSVAKPSFTCGICFADKPRPGCNKYTCSIALENTITRTVGYFEVSTDTISIQSTIVSNFIFGCADTWLLKGLSSGAKGMAGLGRTHIGLPHQISSKFGGTLPRKFALCLSKSNGFVLFGDARYVFYSSHNKSNLIDVSKYFSFTKLYINPVPTADDVKGEPSAEYFIGVTSILVNKKPVRINTTLLSIDRKGYGGTKISTVNPYTVLESSIYKVVAETFGMELKAMNVAKVASVAPFSDCFSMEFLGYSRLELSVPDMAFVFGNKSVYWELHGANLVAEISRDVVCLAFVDGGLNPRTSIVIGAHQLEDNLLQFDLAASKLGFTSTLLQQDVRCTNFKF</sequence>
<reference evidence="8" key="2">
    <citation type="journal article" date="2018" name="BMC Genomics">
        <title>A manually annotated Actinidia chinensis var. chinensis (kiwifruit) genome highlights the challenges associated with draft genomes and gene prediction in plants.</title>
        <authorList>
            <person name="Pilkington S.M."/>
            <person name="Crowhurst R."/>
            <person name="Hilario E."/>
            <person name="Nardozza S."/>
            <person name="Fraser L."/>
            <person name="Peng Y."/>
            <person name="Gunaseelan K."/>
            <person name="Simpson R."/>
            <person name="Tahir J."/>
            <person name="Deroles S.C."/>
            <person name="Templeton K."/>
            <person name="Luo Z."/>
            <person name="Davy M."/>
            <person name="Cheng C."/>
            <person name="McNeilage M."/>
            <person name="Scaglione D."/>
            <person name="Liu Y."/>
            <person name="Zhang Q."/>
            <person name="Datson P."/>
            <person name="De Silva N."/>
            <person name="Gardiner S.E."/>
            <person name="Bassett H."/>
            <person name="Chagne D."/>
            <person name="McCallum J."/>
            <person name="Dzierzon H."/>
            <person name="Deng C."/>
            <person name="Wang Y.Y."/>
            <person name="Barron L."/>
            <person name="Manako K."/>
            <person name="Bowen J."/>
            <person name="Foster T.M."/>
            <person name="Erridge Z.A."/>
            <person name="Tiffin H."/>
            <person name="Waite C.N."/>
            <person name="Davies K.M."/>
            <person name="Grierson E.P."/>
            <person name="Laing W.A."/>
            <person name="Kirk R."/>
            <person name="Chen X."/>
            <person name="Wood M."/>
            <person name="Montefiori M."/>
            <person name="Brummell D.A."/>
            <person name="Schwinn K.E."/>
            <person name="Catanach A."/>
            <person name="Fullerton C."/>
            <person name="Li D."/>
            <person name="Meiyalaghan S."/>
            <person name="Nieuwenhuizen N."/>
            <person name="Read N."/>
            <person name="Prakash R."/>
            <person name="Hunter D."/>
            <person name="Zhang H."/>
            <person name="McKenzie M."/>
            <person name="Knabel M."/>
            <person name="Harris A."/>
            <person name="Allan A.C."/>
            <person name="Gleave A."/>
            <person name="Chen A."/>
            <person name="Janssen B.J."/>
            <person name="Plunkett B."/>
            <person name="Ampomah-Dwamena C."/>
            <person name="Voogd C."/>
            <person name="Leif D."/>
            <person name="Lafferty D."/>
            <person name="Souleyre E.J.F."/>
            <person name="Varkonyi-Gasic E."/>
            <person name="Gambi F."/>
            <person name="Hanley J."/>
            <person name="Yao J.L."/>
            <person name="Cheung J."/>
            <person name="David K.M."/>
            <person name="Warren B."/>
            <person name="Marsh K."/>
            <person name="Snowden K.C."/>
            <person name="Lin-Wang K."/>
            <person name="Brian L."/>
            <person name="Martinez-Sanchez M."/>
            <person name="Wang M."/>
            <person name="Ileperuma N."/>
            <person name="Macnee N."/>
            <person name="Campin R."/>
            <person name="McAtee P."/>
            <person name="Drummond R.S.M."/>
            <person name="Espley R.V."/>
            <person name="Ireland H.S."/>
            <person name="Wu R."/>
            <person name="Atkinson R.G."/>
            <person name="Karunairetnam S."/>
            <person name="Bulley S."/>
            <person name="Chunkath S."/>
            <person name="Hanley Z."/>
            <person name="Storey R."/>
            <person name="Thrimawithana A.H."/>
            <person name="Thomson S."/>
            <person name="David C."/>
            <person name="Testolin R."/>
            <person name="Huang H."/>
            <person name="Hellens R.P."/>
            <person name="Schaffer R.J."/>
        </authorList>
    </citation>
    <scope>NUCLEOTIDE SEQUENCE [LARGE SCALE GENOMIC DNA]</scope>
    <source>
        <strain evidence="8">cv. Red5</strain>
    </source>
</reference>
<dbReference type="AlphaFoldDB" id="A0A2R6RV34"/>
<dbReference type="GO" id="GO:0006508">
    <property type="term" value="P:proteolysis"/>
    <property type="evidence" value="ECO:0007669"/>
    <property type="project" value="InterPro"/>
</dbReference>
<feature type="signal peptide" evidence="5">
    <location>
        <begin position="1"/>
        <end position="23"/>
    </location>
</feature>
<dbReference type="InterPro" id="IPR032799">
    <property type="entry name" value="TAXi_C"/>
</dbReference>
<dbReference type="SUPFAM" id="SSF50630">
    <property type="entry name" value="Acid proteases"/>
    <property type="match status" value="1"/>
</dbReference>
<dbReference type="Pfam" id="PF14541">
    <property type="entry name" value="TAXi_C"/>
    <property type="match status" value="1"/>
</dbReference>
<dbReference type="Pfam" id="PF14543">
    <property type="entry name" value="TAXi_N"/>
    <property type="match status" value="1"/>
</dbReference>
<dbReference type="GO" id="GO:0004190">
    <property type="term" value="F:aspartic-type endopeptidase activity"/>
    <property type="evidence" value="ECO:0007669"/>
    <property type="project" value="InterPro"/>
</dbReference>
<dbReference type="InterPro" id="IPR021109">
    <property type="entry name" value="Peptidase_aspartic_dom_sf"/>
</dbReference>
<dbReference type="OrthoDB" id="1904546at2759"/>
<dbReference type="STRING" id="1590841.A0A2R6RV34"/>
<comment type="similarity">
    <text evidence="2">Belongs to the peptidase A1 family.</text>
</comment>
<evidence type="ECO:0000256" key="4">
    <source>
        <dbReference type="ARBA" id="ARBA00022729"/>
    </source>
</evidence>
<dbReference type="Proteomes" id="UP000241394">
    <property type="component" value="Chromosome LG3"/>
</dbReference>
<evidence type="ECO:0000256" key="5">
    <source>
        <dbReference type="SAM" id="SignalP"/>
    </source>
</evidence>
<evidence type="ECO:0000313" key="7">
    <source>
        <dbReference type="EMBL" id="PSS33896.1"/>
    </source>
</evidence>
<keyword evidence="3" id="KW-0964">Secreted</keyword>
<protein>
    <submittedName>
        <fullName evidence="7">Basic 7S globulin 2 subunit like</fullName>
    </submittedName>
</protein>
<proteinExistence type="inferred from homology"/>
<dbReference type="PROSITE" id="PS51767">
    <property type="entry name" value="PEPTIDASE_A1"/>
    <property type="match status" value="1"/>
</dbReference>
<dbReference type="InParanoid" id="A0A2R6RV34"/>
<evidence type="ECO:0000256" key="3">
    <source>
        <dbReference type="ARBA" id="ARBA00022525"/>
    </source>
</evidence>
<dbReference type="Gramene" id="PSS33896">
    <property type="protein sequence ID" value="PSS33896"/>
    <property type="gene ID" value="CEY00_Acc04295"/>
</dbReference>
<organism evidence="7 8">
    <name type="scientific">Actinidia chinensis var. chinensis</name>
    <name type="common">Chinese soft-hair kiwi</name>
    <dbReference type="NCBI Taxonomy" id="1590841"/>
    <lineage>
        <taxon>Eukaryota</taxon>
        <taxon>Viridiplantae</taxon>
        <taxon>Streptophyta</taxon>
        <taxon>Embryophyta</taxon>
        <taxon>Tracheophyta</taxon>
        <taxon>Spermatophyta</taxon>
        <taxon>Magnoliopsida</taxon>
        <taxon>eudicotyledons</taxon>
        <taxon>Gunneridae</taxon>
        <taxon>Pentapetalae</taxon>
        <taxon>asterids</taxon>
        <taxon>Ericales</taxon>
        <taxon>Actinidiaceae</taxon>
        <taxon>Actinidia</taxon>
    </lineage>
</organism>
<name>A0A2R6RV34_ACTCC</name>
<evidence type="ECO:0000256" key="2">
    <source>
        <dbReference type="ARBA" id="ARBA00007447"/>
    </source>
</evidence>
<dbReference type="EMBL" id="NKQK01000003">
    <property type="protein sequence ID" value="PSS33896.1"/>
    <property type="molecule type" value="Genomic_DNA"/>
</dbReference>
<dbReference type="OMA" id="VWNVSKV"/>
<keyword evidence="4 5" id="KW-0732">Signal</keyword>
<evidence type="ECO:0000259" key="6">
    <source>
        <dbReference type="PROSITE" id="PS51767"/>
    </source>
</evidence>
<dbReference type="InterPro" id="IPR033121">
    <property type="entry name" value="PEPTIDASE_A1"/>
</dbReference>
<dbReference type="InterPro" id="IPR032861">
    <property type="entry name" value="TAXi_N"/>
</dbReference>
<feature type="chain" id="PRO_5015307187" evidence="5">
    <location>
        <begin position="24"/>
        <end position="431"/>
    </location>
</feature>
<reference evidence="7 8" key="1">
    <citation type="submission" date="2017-07" db="EMBL/GenBank/DDBJ databases">
        <title>An improved, manually edited Actinidia chinensis var. chinensis (kiwifruit) genome highlights the challenges associated with draft genomes and gene prediction in plants.</title>
        <authorList>
            <person name="Pilkington S."/>
            <person name="Crowhurst R."/>
            <person name="Hilario E."/>
            <person name="Nardozza S."/>
            <person name="Fraser L."/>
            <person name="Peng Y."/>
            <person name="Gunaseelan K."/>
            <person name="Simpson R."/>
            <person name="Tahir J."/>
            <person name="Deroles S."/>
            <person name="Templeton K."/>
            <person name="Luo Z."/>
            <person name="Davy M."/>
            <person name="Cheng C."/>
            <person name="Mcneilage M."/>
            <person name="Scaglione D."/>
            <person name="Liu Y."/>
            <person name="Zhang Q."/>
            <person name="Datson P."/>
            <person name="De Silva N."/>
            <person name="Gardiner S."/>
            <person name="Bassett H."/>
            <person name="Chagne D."/>
            <person name="Mccallum J."/>
            <person name="Dzierzon H."/>
            <person name="Deng C."/>
            <person name="Wang Y.-Y."/>
            <person name="Barron N."/>
            <person name="Manako K."/>
            <person name="Bowen J."/>
            <person name="Foster T."/>
            <person name="Erridge Z."/>
            <person name="Tiffin H."/>
            <person name="Waite C."/>
            <person name="Davies K."/>
            <person name="Grierson E."/>
            <person name="Laing W."/>
            <person name="Kirk R."/>
            <person name="Chen X."/>
            <person name="Wood M."/>
            <person name="Montefiori M."/>
            <person name="Brummell D."/>
            <person name="Schwinn K."/>
            <person name="Catanach A."/>
            <person name="Fullerton C."/>
            <person name="Li D."/>
            <person name="Meiyalaghan S."/>
            <person name="Nieuwenhuizen N."/>
            <person name="Read N."/>
            <person name="Prakash R."/>
            <person name="Hunter D."/>
            <person name="Zhang H."/>
            <person name="Mckenzie M."/>
            <person name="Knabel M."/>
            <person name="Harris A."/>
            <person name="Allan A."/>
            <person name="Chen A."/>
            <person name="Janssen B."/>
            <person name="Plunkett B."/>
            <person name="Dwamena C."/>
            <person name="Voogd C."/>
            <person name="Leif D."/>
            <person name="Lafferty D."/>
            <person name="Souleyre E."/>
            <person name="Varkonyi-Gasic E."/>
            <person name="Gambi F."/>
            <person name="Hanley J."/>
            <person name="Yao J.-L."/>
            <person name="Cheung J."/>
            <person name="David K."/>
            <person name="Warren B."/>
            <person name="Marsh K."/>
            <person name="Snowden K."/>
            <person name="Lin-Wang K."/>
            <person name="Brian L."/>
            <person name="Martinez-Sanchez M."/>
            <person name="Wang M."/>
            <person name="Ileperuma N."/>
            <person name="Macnee N."/>
            <person name="Campin R."/>
            <person name="Mcatee P."/>
            <person name="Drummond R."/>
            <person name="Espley R."/>
            <person name="Ireland H."/>
            <person name="Wu R."/>
            <person name="Atkinson R."/>
            <person name="Karunairetnam S."/>
            <person name="Bulley S."/>
            <person name="Chunkath S."/>
            <person name="Hanley Z."/>
            <person name="Storey R."/>
            <person name="Thrimawithana A."/>
            <person name="Thomson S."/>
            <person name="David C."/>
            <person name="Testolin R."/>
        </authorList>
    </citation>
    <scope>NUCLEOTIDE SEQUENCE [LARGE SCALE GENOMIC DNA]</scope>
    <source>
        <strain evidence="8">cv. Red5</strain>
        <tissue evidence="7">Young leaf</tissue>
    </source>
</reference>
<dbReference type="PANTHER" id="PTHR47965">
    <property type="entry name" value="ASPARTYL PROTEASE-RELATED"/>
    <property type="match status" value="1"/>
</dbReference>
<evidence type="ECO:0000256" key="1">
    <source>
        <dbReference type="ARBA" id="ARBA00004239"/>
    </source>
</evidence>